<organism evidence="5 6">
    <name type="scientific">Didymodactylos carnosus</name>
    <dbReference type="NCBI Taxonomy" id="1234261"/>
    <lineage>
        <taxon>Eukaryota</taxon>
        <taxon>Metazoa</taxon>
        <taxon>Spiralia</taxon>
        <taxon>Gnathifera</taxon>
        <taxon>Rotifera</taxon>
        <taxon>Eurotatoria</taxon>
        <taxon>Bdelloidea</taxon>
        <taxon>Philodinida</taxon>
        <taxon>Philodinidae</taxon>
        <taxon>Didymodactylos</taxon>
    </lineage>
</organism>
<dbReference type="InterPro" id="IPR033482">
    <property type="entry name" value="EMSY"/>
</dbReference>
<reference evidence="5" key="1">
    <citation type="submission" date="2021-02" db="EMBL/GenBank/DDBJ databases">
        <authorList>
            <person name="Nowell W R."/>
        </authorList>
    </citation>
    <scope>NUCLEOTIDE SEQUENCE</scope>
</reference>
<evidence type="ECO:0000256" key="2">
    <source>
        <dbReference type="ARBA" id="ARBA00023242"/>
    </source>
</evidence>
<keyword evidence="2" id="KW-0539">Nucleus</keyword>
<accession>A0A8S2SS32</accession>
<dbReference type="EMBL" id="CAJOBA010051871">
    <property type="protein sequence ID" value="CAF4249350.1"/>
    <property type="molecule type" value="Genomic_DNA"/>
</dbReference>
<dbReference type="Gene3D" id="1.10.1240.40">
    <property type="entry name" value="ENT domain"/>
    <property type="match status" value="1"/>
</dbReference>
<evidence type="ECO:0000313" key="5">
    <source>
        <dbReference type="EMBL" id="CAF4249350.1"/>
    </source>
</evidence>
<dbReference type="Pfam" id="PF03735">
    <property type="entry name" value="ENT"/>
    <property type="match status" value="1"/>
</dbReference>
<dbReference type="GO" id="GO:0005654">
    <property type="term" value="C:nucleoplasm"/>
    <property type="evidence" value="ECO:0007669"/>
    <property type="project" value="TreeGrafter"/>
</dbReference>
<sequence length="198" mass="22257">MNLSCQVSKNEEMQHEYSRRRCKAKLKNMGINSYSQIISALRAQGDLTKDKLPLLPVLQQAFNVSRERHTAEVKRALYDEQLTSIAAISSNDSATTMNWEVEANYICPPVVHLAPATDYMHLAECVIQKCPPTAIIQNNPNVKTTLLNESFKQLVDDEIRQQQDDIPNATAQHHHTIIGNSKQNFANFGSTDLSGKHL</sequence>
<dbReference type="Proteomes" id="UP000677228">
    <property type="component" value="Unassembled WGS sequence"/>
</dbReference>
<dbReference type="InterPro" id="IPR005491">
    <property type="entry name" value="ENT_dom"/>
</dbReference>
<evidence type="ECO:0000256" key="1">
    <source>
        <dbReference type="ARBA" id="ARBA00004123"/>
    </source>
</evidence>
<feature type="domain" description="ENT" evidence="3">
    <location>
        <begin position="22"/>
        <end position="107"/>
    </location>
</feature>
<dbReference type="PANTHER" id="PTHR16500">
    <property type="entry name" value="BRCA2-INTERACTING TRANSCRIPTIONAL REPRESSOR EMSY"/>
    <property type="match status" value="1"/>
</dbReference>
<evidence type="ECO:0000313" key="6">
    <source>
        <dbReference type="Proteomes" id="UP000682733"/>
    </source>
</evidence>
<protein>
    <recommendedName>
        <fullName evidence="3">ENT domain-containing protein</fullName>
    </recommendedName>
</protein>
<evidence type="ECO:0000313" key="4">
    <source>
        <dbReference type="EMBL" id="CAF1455254.1"/>
    </source>
</evidence>
<dbReference type="InterPro" id="IPR036142">
    <property type="entry name" value="ENT_dom-like_sf"/>
</dbReference>
<name>A0A8S2SS32_9BILA</name>
<comment type="caution">
    <text evidence="5">The sequence shown here is derived from an EMBL/GenBank/DDBJ whole genome shotgun (WGS) entry which is preliminary data.</text>
</comment>
<dbReference type="AlphaFoldDB" id="A0A8S2SS32"/>
<evidence type="ECO:0000259" key="3">
    <source>
        <dbReference type="PROSITE" id="PS51138"/>
    </source>
</evidence>
<dbReference type="GO" id="GO:0006355">
    <property type="term" value="P:regulation of DNA-templated transcription"/>
    <property type="evidence" value="ECO:0007669"/>
    <property type="project" value="InterPro"/>
</dbReference>
<proteinExistence type="predicted"/>
<comment type="subcellular location">
    <subcellularLocation>
        <location evidence="1">Nucleus</location>
    </subcellularLocation>
</comment>
<dbReference type="PANTHER" id="PTHR16500:SF3">
    <property type="entry name" value="BRCA2-INTERACTING TRANSCRIPTIONAL REPRESSOR EMSY"/>
    <property type="match status" value="1"/>
</dbReference>
<dbReference type="EMBL" id="CAJNOK010030022">
    <property type="protein sequence ID" value="CAF1455254.1"/>
    <property type="molecule type" value="Genomic_DNA"/>
</dbReference>
<dbReference type="SUPFAM" id="SSF158639">
    <property type="entry name" value="ENT-like"/>
    <property type="match status" value="1"/>
</dbReference>
<dbReference type="Proteomes" id="UP000682733">
    <property type="component" value="Unassembled WGS sequence"/>
</dbReference>
<dbReference type="PROSITE" id="PS51138">
    <property type="entry name" value="ENT"/>
    <property type="match status" value="1"/>
</dbReference>
<dbReference type="SMART" id="SM01191">
    <property type="entry name" value="ENT"/>
    <property type="match status" value="1"/>
</dbReference>
<gene>
    <name evidence="4" type="ORF">OVA965_LOCUS35006</name>
    <name evidence="5" type="ORF">TMI583_LOCUS35959</name>
</gene>